<dbReference type="PANTHER" id="PTHR30570">
    <property type="entry name" value="PERIPLASMIC PHOSPHATE BINDING COMPONENT OF PHOSPHATE ABC TRANSPORTER"/>
    <property type="match status" value="1"/>
</dbReference>
<dbReference type="PANTHER" id="PTHR30570:SF1">
    <property type="entry name" value="PHOSPHATE-BINDING PROTEIN PSTS"/>
    <property type="match status" value="1"/>
</dbReference>
<dbReference type="SUPFAM" id="SSF53850">
    <property type="entry name" value="Periplasmic binding protein-like II"/>
    <property type="match status" value="1"/>
</dbReference>
<dbReference type="InterPro" id="IPR024370">
    <property type="entry name" value="PBP_domain"/>
</dbReference>
<dbReference type="AlphaFoldDB" id="A0A0F3NP76"/>
<protein>
    <submittedName>
        <fullName evidence="3">PBP superfamily domain protein</fullName>
    </submittedName>
</protein>
<proteinExistence type="predicted"/>
<reference evidence="3 4" key="1">
    <citation type="submission" date="2015-02" db="EMBL/GenBank/DDBJ databases">
        <title>Genome Sequencing of Rickettsiales.</title>
        <authorList>
            <person name="Daugherty S.C."/>
            <person name="Su Q."/>
            <person name="Abolude K."/>
            <person name="Beier-Sexton M."/>
            <person name="Carlyon J.A."/>
            <person name="Carter R."/>
            <person name="Day N.P."/>
            <person name="Dumler S.J."/>
            <person name="Dyachenko V."/>
            <person name="Godinez A."/>
            <person name="Kurtti T.J."/>
            <person name="Lichay M."/>
            <person name="Mullins K.E."/>
            <person name="Ott S."/>
            <person name="Pappas-Brown V."/>
            <person name="Paris D.H."/>
            <person name="Patel P."/>
            <person name="Richards A.L."/>
            <person name="Sadzewicz L."/>
            <person name="Sears K."/>
            <person name="Seidman D."/>
            <person name="Sengamalay N."/>
            <person name="Stenos J."/>
            <person name="Tallon L.J."/>
            <person name="Vincent G."/>
            <person name="Fraser C.M."/>
            <person name="Munderloh U."/>
            <person name="Dunning-Hotopp J.C."/>
        </authorList>
    </citation>
    <scope>NUCLEOTIDE SEQUENCE [LARGE SCALE GENOMIC DNA]</scope>
    <source>
        <strain evidence="3 4">RAC413</strain>
    </source>
</reference>
<dbReference type="Gene3D" id="3.40.190.10">
    <property type="entry name" value="Periplasmic binding protein-like II"/>
    <property type="match status" value="2"/>
</dbReference>
<sequence length="328" mass="36772">MSITASRLQAHHIRVVGSSTVFPFISSIAEEFGKFSSYQTPVIESVGSGMGFNMFCAGTGANTPDITMSSRKIKDAEVELCKTNKVNDIIELIIGYDGIVIANSNQNKKVDFSIKDLFSALSKYKISDEYSDTIPLNHYKSWSEIHNKFPSVNIEVYGPHKNTGTYDILIKEIMLNLCMNSKIFIDVYPNVQKRKKICSSIRDDGKYIEVATNENVIIHKIAKNNSAFGILSFSFLVKNQDKIQGNKIAGIEPSYESISSGKYVLSRPIYLYVKKEHLDSTPGLKKFLEEIVNAESISEYGYLVNSGFIPLPQEELTKTKKKVMDLIK</sequence>
<name>A0A0F3NP76_9RICK</name>
<dbReference type="PATRIC" id="fig|1359163.3.peg.912"/>
<dbReference type="Pfam" id="PF12849">
    <property type="entry name" value="PBP_like_2"/>
    <property type="match status" value="1"/>
</dbReference>
<evidence type="ECO:0000259" key="2">
    <source>
        <dbReference type="Pfam" id="PF12849"/>
    </source>
</evidence>
<dbReference type="STRING" id="1359163.NLO413_0939"/>
<comment type="caution">
    <text evidence="3">The sequence shown here is derived from an EMBL/GenBank/DDBJ whole genome shotgun (WGS) entry which is preliminary data.</text>
</comment>
<accession>A0A0F3NP76</accession>
<evidence type="ECO:0000313" key="3">
    <source>
        <dbReference type="EMBL" id="KJV69546.1"/>
    </source>
</evidence>
<dbReference type="EMBL" id="LANX01000001">
    <property type="protein sequence ID" value="KJV69546.1"/>
    <property type="molecule type" value="Genomic_DNA"/>
</dbReference>
<evidence type="ECO:0000256" key="1">
    <source>
        <dbReference type="ARBA" id="ARBA00022729"/>
    </source>
</evidence>
<organism evidence="3 4">
    <name type="scientific">Candidatus Neoehrlichia procyonis str. RAC413</name>
    <dbReference type="NCBI Taxonomy" id="1359163"/>
    <lineage>
        <taxon>Bacteria</taxon>
        <taxon>Pseudomonadati</taxon>
        <taxon>Pseudomonadota</taxon>
        <taxon>Alphaproteobacteria</taxon>
        <taxon>Rickettsiales</taxon>
        <taxon>Anaplasmataceae</taxon>
        <taxon>Candidatus Neoehrlichia</taxon>
    </lineage>
</organism>
<dbReference type="Proteomes" id="UP000033562">
    <property type="component" value="Unassembled WGS sequence"/>
</dbReference>
<gene>
    <name evidence="3" type="ORF">NLO413_0939</name>
</gene>
<dbReference type="InterPro" id="IPR050811">
    <property type="entry name" value="Phosphate_ABC_transporter"/>
</dbReference>
<keyword evidence="1" id="KW-0732">Signal</keyword>
<evidence type="ECO:0000313" key="4">
    <source>
        <dbReference type="Proteomes" id="UP000033562"/>
    </source>
</evidence>
<feature type="domain" description="PBP" evidence="2">
    <location>
        <begin position="8"/>
        <end position="294"/>
    </location>
</feature>
<keyword evidence="4" id="KW-1185">Reference proteome</keyword>